<feature type="signal peptide" evidence="7">
    <location>
        <begin position="1"/>
        <end position="21"/>
    </location>
</feature>
<organism evidence="9 10">
    <name type="scientific">Propioniciclava flava</name>
    <dbReference type="NCBI Taxonomy" id="2072026"/>
    <lineage>
        <taxon>Bacteria</taxon>
        <taxon>Bacillati</taxon>
        <taxon>Actinomycetota</taxon>
        <taxon>Actinomycetes</taxon>
        <taxon>Propionibacteriales</taxon>
        <taxon>Propionibacteriaceae</taxon>
        <taxon>Propioniciclava</taxon>
    </lineage>
</organism>
<evidence type="ECO:0000256" key="1">
    <source>
        <dbReference type="ARBA" id="ARBA00001231"/>
    </source>
</evidence>
<evidence type="ECO:0000256" key="4">
    <source>
        <dbReference type="ARBA" id="ARBA00022801"/>
    </source>
</evidence>
<evidence type="ECO:0000256" key="3">
    <source>
        <dbReference type="ARBA" id="ARBA00012663"/>
    </source>
</evidence>
<dbReference type="RefSeq" id="WP_129457807.1">
    <property type="nucleotide sequence ID" value="NZ_PPCV01000002.1"/>
</dbReference>
<dbReference type="GO" id="GO:0005975">
    <property type="term" value="P:carbohydrate metabolic process"/>
    <property type="evidence" value="ECO:0007669"/>
    <property type="project" value="InterPro"/>
</dbReference>
<gene>
    <name evidence="9" type="ORF">C1706_03265</name>
</gene>
<feature type="chain" id="PRO_5038948971" description="beta-N-acetylhexosaminidase" evidence="7">
    <location>
        <begin position="22"/>
        <end position="401"/>
    </location>
</feature>
<dbReference type="Gene3D" id="3.20.20.300">
    <property type="entry name" value="Glycoside hydrolase, family 3, N-terminal domain"/>
    <property type="match status" value="1"/>
</dbReference>
<feature type="domain" description="Glycoside hydrolase family 3 N-terminal" evidence="8">
    <location>
        <begin position="71"/>
        <end position="390"/>
    </location>
</feature>
<comment type="catalytic activity">
    <reaction evidence="1">
        <text>Hydrolysis of terminal non-reducing N-acetyl-D-hexosamine residues in N-acetyl-beta-D-hexosaminides.</text>
        <dbReference type="EC" id="3.2.1.52"/>
    </reaction>
</comment>
<dbReference type="InterPro" id="IPR050226">
    <property type="entry name" value="NagZ_Beta-hexosaminidase"/>
</dbReference>
<sequence>MIRRGLILLGLVSLAFTGCQTPVGPTPAPTATGSASASSASATATPSASTPATATPAPLSTCQRVASEMSVEDAAGQLVMMGVTGSLDATGASVLSSSRIGSVILMGTSSGGVKGTASRVAAIRKAGGDHGILVGVDQEGGTVRRLQGAGFSTMPSAVEQAAMSDADLRTAAHTWGSELARAGINLDFAPVVDVVPPGKASTNEPIGKLKRGYGSTPEKVADKATAFIEGLQQANVGATAKHFPNLGQVTGNTDFAAKVVDSVTTADDPALLPYRRAIAADVASIMVSTAYFTRIDGSSPAAFSPTVVGLVRGLGFTGVITSDDLGAAKAVASVPVKQRAVRFVRAGGDLAISVDPSAASAMVAGLVEQAHADPAFAAQVRASAARVLELKQRLGVASCDS</sequence>
<dbReference type="Pfam" id="PF00933">
    <property type="entry name" value="Glyco_hydro_3"/>
    <property type="match status" value="1"/>
</dbReference>
<comment type="similarity">
    <text evidence="2">Belongs to the glycosyl hydrolase 3 family.</text>
</comment>
<dbReference type="GO" id="GO:0004563">
    <property type="term" value="F:beta-N-acetylhexosaminidase activity"/>
    <property type="evidence" value="ECO:0007669"/>
    <property type="project" value="UniProtKB-EC"/>
</dbReference>
<dbReference type="PANTHER" id="PTHR30480">
    <property type="entry name" value="BETA-HEXOSAMINIDASE-RELATED"/>
    <property type="match status" value="1"/>
</dbReference>
<keyword evidence="7" id="KW-0732">Signal</keyword>
<evidence type="ECO:0000256" key="2">
    <source>
        <dbReference type="ARBA" id="ARBA00005336"/>
    </source>
</evidence>
<feature type="region of interest" description="Disordered" evidence="6">
    <location>
        <begin position="27"/>
        <end position="58"/>
    </location>
</feature>
<evidence type="ECO:0000259" key="8">
    <source>
        <dbReference type="Pfam" id="PF00933"/>
    </source>
</evidence>
<dbReference type="InterPro" id="IPR036962">
    <property type="entry name" value="Glyco_hydro_3_N_sf"/>
</dbReference>
<evidence type="ECO:0000256" key="5">
    <source>
        <dbReference type="ARBA" id="ARBA00023295"/>
    </source>
</evidence>
<evidence type="ECO:0000313" key="9">
    <source>
        <dbReference type="EMBL" id="RXW32913.1"/>
    </source>
</evidence>
<dbReference type="Proteomes" id="UP000290624">
    <property type="component" value="Unassembled WGS sequence"/>
</dbReference>
<dbReference type="InterPro" id="IPR017853">
    <property type="entry name" value="GH"/>
</dbReference>
<dbReference type="EC" id="3.2.1.52" evidence="3"/>
<comment type="caution">
    <text evidence="9">The sequence shown here is derived from an EMBL/GenBank/DDBJ whole genome shotgun (WGS) entry which is preliminary data.</text>
</comment>
<dbReference type="GO" id="GO:0009254">
    <property type="term" value="P:peptidoglycan turnover"/>
    <property type="evidence" value="ECO:0007669"/>
    <property type="project" value="TreeGrafter"/>
</dbReference>
<dbReference type="SUPFAM" id="SSF51445">
    <property type="entry name" value="(Trans)glycosidases"/>
    <property type="match status" value="1"/>
</dbReference>
<name>A0A4Q2EII8_9ACTN</name>
<dbReference type="PROSITE" id="PS51257">
    <property type="entry name" value="PROKAR_LIPOPROTEIN"/>
    <property type="match status" value="1"/>
</dbReference>
<keyword evidence="4 9" id="KW-0378">Hydrolase</keyword>
<dbReference type="PANTHER" id="PTHR30480:SF13">
    <property type="entry name" value="BETA-HEXOSAMINIDASE"/>
    <property type="match status" value="1"/>
</dbReference>
<evidence type="ECO:0000313" key="10">
    <source>
        <dbReference type="Proteomes" id="UP000290624"/>
    </source>
</evidence>
<dbReference type="EMBL" id="PPCV01000002">
    <property type="protein sequence ID" value="RXW32913.1"/>
    <property type="molecule type" value="Genomic_DNA"/>
</dbReference>
<protein>
    <recommendedName>
        <fullName evidence="3">beta-N-acetylhexosaminidase</fullName>
        <ecNumber evidence="3">3.2.1.52</ecNumber>
    </recommendedName>
</protein>
<feature type="compositionally biased region" description="Low complexity" evidence="6">
    <location>
        <begin position="29"/>
        <end position="58"/>
    </location>
</feature>
<dbReference type="InterPro" id="IPR001764">
    <property type="entry name" value="Glyco_hydro_3_N"/>
</dbReference>
<dbReference type="AlphaFoldDB" id="A0A4Q2EII8"/>
<reference evidence="9 10" key="1">
    <citation type="submission" date="2018-01" db="EMBL/GenBank/DDBJ databases">
        <title>Lactibacter flavus gen. nov., sp. nov., a novel bacterium of the family Propionibacteriaceae isolated from raw milk and dairy products.</title>
        <authorList>
            <person name="Wenning M."/>
            <person name="Breitenwieser F."/>
            <person name="Huptas C."/>
            <person name="von Neubeck M."/>
            <person name="Busse H.-J."/>
            <person name="Scherer S."/>
        </authorList>
    </citation>
    <scope>NUCLEOTIDE SEQUENCE [LARGE SCALE GENOMIC DNA]</scope>
    <source>
        <strain evidence="9 10">VG341</strain>
    </source>
</reference>
<accession>A0A4Q2EII8</accession>
<dbReference type="OrthoDB" id="9805821at2"/>
<keyword evidence="5" id="KW-0326">Glycosidase</keyword>
<keyword evidence="10" id="KW-1185">Reference proteome</keyword>
<evidence type="ECO:0000256" key="7">
    <source>
        <dbReference type="SAM" id="SignalP"/>
    </source>
</evidence>
<evidence type="ECO:0000256" key="6">
    <source>
        <dbReference type="SAM" id="MobiDB-lite"/>
    </source>
</evidence>
<proteinExistence type="inferred from homology"/>